<evidence type="ECO:0000256" key="5">
    <source>
        <dbReference type="ARBA" id="ARBA00022833"/>
    </source>
</evidence>
<evidence type="ECO:0000256" key="2">
    <source>
        <dbReference type="ARBA" id="ARBA00022723"/>
    </source>
</evidence>
<evidence type="ECO:0000256" key="4">
    <source>
        <dbReference type="ARBA" id="ARBA00022771"/>
    </source>
</evidence>
<keyword evidence="8" id="KW-0539">Nucleus</keyword>
<keyword evidence="4" id="KW-0863">Zinc-finger</keyword>
<dbReference type="GO" id="GO:0010044">
    <property type="term" value="P:response to aluminum ion"/>
    <property type="evidence" value="ECO:0007669"/>
    <property type="project" value="InterPro"/>
</dbReference>
<evidence type="ECO:0000313" key="10">
    <source>
        <dbReference type="EnsemblPlants" id="EMT18191"/>
    </source>
</evidence>
<feature type="compositionally biased region" description="Basic and acidic residues" evidence="9">
    <location>
        <begin position="141"/>
        <end position="152"/>
    </location>
</feature>
<dbReference type="SMART" id="SM00355">
    <property type="entry name" value="ZnF_C2H2"/>
    <property type="match status" value="3"/>
</dbReference>
<evidence type="ECO:0000256" key="3">
    <source>
        <dbReference type="ARBA" id="ARBA00022737"/>
    </source>
</evidence>
<keyword evidence="7" id="KW-0804">Transcription</keyword>
<dbReference type="Pfam" id="PF23118">
    <property type="entry name" value="zf-C2H2_STOP2_C"/>
    <property type="match status" value="1"/>
</dbReference>
<organism evidence="10">
    <name type="scientific">Aegilops tauschii</name>
    <name type="common">Tausch's goatgrass</name>
    <name type="synonym">Aegilops squarrosa</name>
    <dbReference type="NCBI Taxonomy" id="37682"/>
    <lineage>
        <taxon>Eukaryota</taxon>
        <taxon>Viridiplantae</taxon>
        <taxon>Streptophyta</taxon>
        <taxon>Embryophyta</taxon>
        <taxon>Tracheophyta</taxon>
        <taxon>Spermatophyta</taxon>
        <taxon>Magnoliopsida</taxon>
        <taxon>Liliopsida</taxon>
        <taxon>Poales</taxon>
        <taxon>Poaceae</taxon>
        <taxon>BOP clade</taxon>
        <taxon>Pooideae</taxon>
        <taxon>Triticodae</taxon>
        <taxon>Triticeae</taxon>
        <taxon>Triticinae</taxon>
        <taxon>Aegilops</taxon>
    </lineage>
</organism>
<evidence type="ECO:0000256" key="6">
    <source>
        <dbReference type="ARBA" id="ARBA00023015"/>
    </source>
</evidence>
<evidence type="ECO:0000256" key="1">
    <source>
        <dbReference type="ARBA" id="ARBA00004123"/>
    </source>
</evidence>
<dbReference type="PANTHER" id="PTHR46352:SF2">
    <property type="entry name" value="ZINC FINGER PROTEIN STAR3"/>
    <property type="match status" value="1"/>
</dbReference>
<dbReference type="InterPro" id="IPR013087">
    <property type="entry name" value="Znf_C2H2_type"/>
</dbReference>
<name>N1R152_AEGTA</name>
<dbReference type="EnsemblPlants" id="EMT18191">
    <property type="protein sequence ID" value="EMT18191"/>
    <property type="gene ID" value="F775_07303"/>
</dbReference>
<dbReference type="Gene3D" id="3.30.160.60">
    <property type="entry name" value="Classic Zinc Finger"/>
    <property type="match status" value="1"/>
</dbReference>
<dbReference type="InterPro" id="IPR058196">
    <property type="entry name" value="zf-C2H2_STOP1/2_C"/>
</dbReference>
<feature type="region of interest" description="Disordered" evidence="9">
    <location>
        <begin position="1"/>
        <end position="21"/>
    </location>
</feature>
<dbReference type="InterPro" id="IPR059161">
    <property type="entry name" value="Znf-C2H2_STOP1/2_3rd"/>
</dbReference>
<dbReference type="Pfam" id="PF23115">
    <property type="entry name" value="zf-C2H2_STOP2_3rd"/>
    <property type="match status" value="1"/>
</dbReference>
<feature type="region of interest" description="Disordered" evidence="9">
    <location>
        <begin position="127"/>
        <end position="152"/>
    </location>
</feature>
<evidence type="ECO:0000256" key="8">
    <source>
        <dbReference type="ARBA" id="ARBA00023242"/>
    </source>
</evidence>
<dbReference type="PANTHER" id="PTHR46352">
    <property type="entry name" value="PROTEIN SENSITIVE TO PROTON RHIZOTOXICITY 1"/>
    <property type="match status" value="1"/>
</dbReference>
<keyword evidence="2" id="KW-0479">Metal-binding</keyword>
<evidence type="ECO:0000256" key="7">
    <source>
        <dbReference type="ARBA" id="ARBA00023163"/>
    </source>
</evidence>
<accession>N1R152</accession>
<dbReference type="PROSITE" id="PS50157">
    <property type="entry name" value="ZINC_FINGER_C2H2_2"/>
    <property type="match status" value="1"/>
</dbReference>
<keyword evidence="3" id="KW-0677">Repeat</keyword>
<sequence>MDRGKNIIQDEPPNLSSNPLYYQPSSENLLLDMEMQQPFSASTLPFDPAPSTSIPHMDWNPGTMLDNLSFIEDKIRQAKDVIRSMISDGSQLSTQQQQQPGAFSLHCRTHPFLASPPATVQMANLAASGSGTSSSSVRNRAVSEDHKEEMHSPDYEELFKGLTDYAVEVEGIEIGNSLLVDEHDTKDGNEVGIGIDADSLPPGTYELLQLEEDEILAPQTHFCAICGKGFKRDANLRMHMHGHGDEYKSPAALAKPPRDESLDHAAIVKRYSCPVAGCKRNRLHKGFLPLKTILCVKNHYKRSHCVKNYTCSRCHAKKFSVMADLKTHEKHCGQVRWVCSCGTTFTRKDNLFTHVGVDGLDSFTEDFLSTENFGSFSFGLGQFDGFPEDNSEGSFMLLPPGHHQSAEKNGES</sequence>
<dbReference type="AlphaFoldDB" id="N1R152"/>
<dbReference type="Pfam" id="PF00096">
    <property type="entry name" value="zf-C2H2"/>
    <property type="match status" value="1"/>
</dbReference>
<reference evidence="10" key="1">
    <citation type="submission" date="2015-06" db="UniProtKB">
        <authorList>
            <consortium name="EnsemblPlants"/>
        </authorList>
    </citation>
    <scope>IDENTIFICATION</scope>
</reference>
<proteinExistence type="predicted"/>
<dbReference type="InterPro" id="IPR044300">
    <property type="entry name" value="STOP1/2"/>
</dbReference>
<protein>
    <submittedName>
        <fullName evidence="10">Protein SENSITIVE TO PROTON RHIZOTOXICITY 1</fullName>
    </submittedName>
</protein>
<keyword evidence="6" id="KW-0805">Transcription regulation</keyword>
<dbReference type="GO" id="GO:0010447">
    <property type="term" value="P:response to acidic pH"/>
    <property type="evidence" value="ECO:0007669"/>
    <property type="project" value="InterPro"/>
</dbReference>
<evidence type="ECO:0000256" key="9">
    <source>
        <dbReference type="SAM" id="MobiDB-lite"/>
    </source>
</evidence>
<comment type="subcellular location">
    <subcellularLocation>
        <location evidence="1">Nucleus</location>
    </subcellularLocation>
</comment>
<keyword evidence="5" id="KW-0862">Zinc</keyword>
<dbReference type="PROSITE" id="PS00028">
    <property type="entry name" value="ZINC_FINGER_C2H2_1"/>
    <property type="match status" value="1"/>
</dbReference>